<gene>
    <name evidence="1" type="ORF">GGX14DRAFT_582526</name>
</gene>
<keyword evidence="2" id="KW-1185">Reference proteome</keyword>
<reference evidence="1" key="1">
    <citation type="submission" date="2023-03" db="EMBL/GenBank/DDBJ databases">
        <title>Massive genome expansion in bonnet fungi (Mycena s.s.) driven by repeated elements and novel gene families across ecological guilds.</title>
        <authorList>
            <consortium name="Lawrence Berkeley National Laboratory"/>
            <person name="Harder C.B."/>
            <person name="Miyauchi S."/>
            <person name="Viragh M."/>
            <person name="Kuo A."/>
            <person name="Thoen E."/>
            <person name="Andreopoulos B."/>
            <person name="Lu D."/>
            <person name="Skrede I."/>
            <person name="Drula E."/>
            <person name="Henrissat B."/>
            <person name="Morin E."/>
            <person name="Kohler A."/>
            <person name="Barry K."/>
            <person name="LaButti K."/>
            <person name="Morin E."/>
            <person name="Salamov A."/>
            <person name="Lipzen A."/>
            <person name="Mereny Z."/>
            <person name="Hegedus B."/>
            <person name="Baldrian P."/>
            <person name="Stursova M."/>
            <person name="Weitz H."/>
            <person name="Taylor A."/>
            <person name="Grigoriev I.V."/>
            <person name="Nagy L.G."/>
            <person name="Martin F."/>
            <person name="Kauserud H."/>
        </authorList>
    </citation>
    <scope>NUCLEOTIDE SEQUENCE</scope>
    <source>
        <strain evidence="1">9144</strain>
    </source>
</reference>
<evidence type="ECO:0000313" key="1">
    <source>
        <dbReference type="EMBL" id="KAJ7230237.1"/>
    </source>
</evidence>
<evidence type="ECO:0000313" key="2">
    <source>
        <dbReference type="Proteomes" id="UP001219525"/>
    </source>
</evidence>
<protein>
    <submittedName>
        <fullName evidence="1">Uncharacterized protein</fullName>
    </submittedName>
</protein>
<dbReference type="AlphaFoldDB" id="A0AAD6YV54"/>
<organism evidence="1 2">
    <name type="scientific">Mycena pura</name>
    <dbReference type="NCBI Taxonomy" id="153505"/>
    <lineage>
        <taxon>Eukaryota</taxon>
        <taxon>Fungi</taxon>
        <taxon>Dikarya</taxon>
        <taxon>Basidiomycota</taxon>
        <taxon>Agaricomycotina</taxon>
        <taxon>Agaricomycetes</taxon>
        <taxon>Agaricomycetidae</taxon>
        <taxon>Agaricales</taxon>
        <taxon>Marasmiineae</taxon>
        <taxon>Mycenaceae</taxon>
        <taxon>Mycena</taxon>
    </lineage>
</organism>
<dbReference type="EMBL" id="JARJCW010000001">
    <property type="protein sequence ID" value="KAJ7230237.1"/>
    <property type="molecule type" value="Genomic_DNA"/>
</dbReference>
<dbReference type="Proteomes" id="UP001219525">
    <property type="component" value="Unassembled WGS sequence"/>
</dbReference>
<sequence>MHGPHRIRHYRFTSREIFHIPGRYNNQRFTLGTGSIAKITGRLFPRITTLHFVLIDCNPTFGGWDTSSETRKFPPSLTELHVTFAYTSPPPTPIHNAPRGTFFPPPSRGELPLDCWFDSVRRLVVRDANADFVAFLTTACPQLERIASTAEFGVEDVPDDVLPVVKNRLVFVRLPRTTKWPGLTAADTKPLPKRLPQTFAELRALSPRWDPNTPPVPKTPVQIRKKSVWHLVANAFRQGQGGRYTP</sequence>
<comment type="caution">
    <text evidence="1">The sequence shown here is derived from an EMBL/GenBank/DDBJ whole genome shotgun (WGS) entry which is preliminary data.</text>
</comment>
<name>A0AAD6YV54_9AGAR</name>
<accession>A0AAD6YV54</accession>
<proteinExistence type="predicted"/>